<keyword evidence="3" id="KW-0804">Transcription</keyword>
<dbReference type="Pfam" id="PF09339">
    <property type="entry name" value="HTH_IclR"/>
    <property type="match status" value="1"/>
</dbReference>
<dbReference type="InterPro" id="IPR005471">
    <property type="entry name" value="Tscrpt_reg_IclR_N"/>
</dbReference>
<dbReference type="EMBL" id="BAAAEN010000018">
    <property type="protein sequence ID" value="GAA0519622.1"/>
    <property type="molecule type" value="Genomic_DNA"/>
</dbReference>
<feature type="domain" description="HTH iclR-type" evidence="4">
    <location>
        <begin position="17"/>
        <end position="78"/>
    </location>
</feature>
<name>A0ABN1CI09_9BURK</name>
<reference evidence="6 7" key="1">
    <citation type="journal article" date="2019" name="Int. J. Syst. Evol. Microbiol.">
        <title>The Global Catalogue of Microorganisms (GCM) 10K type strain sequencing project: providing services to taxonomists for standard genome sequencing and annotation.</title>
        <authorList>
            <consortium name="The Broad Institute Genomics Platform"/>
            <consortium name="The Broad Institute Genome Sequencing Center for Infectious Disease"/>
            <person name="Wu L."/>
            <person name="Ma J."/>
        </authorList>
    </citation>
    <scope>NUCLEOTIDE SEQUENCE [LARGE SCALE GENOMIC DNA]</scope>
    <source>
        <strain evidence="6 7">JCM 14330</strain>
    </source>
</reference>
<evidence type="ECO:0000256" key="2">
    <source>
        <dbReference type="ARBA" id="ARBA00023125"/>
    </source>
</evidence>
<dbReference type="Pfam" id="PF01614">
    <property type="entry name" value="IclR_C"/>
    <property type="match status" value="1"/>
</dbReference>
<dbReference type="Proteomes" id="UP001501706">
    <property type="component" value="Unassembled WGS sequence"/>
</dbReference>
<comment type="caution">
    <text evidence="6">The sequence shown here is derived from an EMBL/GenBank/DDBJ whole genome shotgun (WGS) entry which is preliminary data.</text>
</comment>
<evidence type="ECO:0000313" key="7">
    <source>
        <dbReference type="Proteomes" id="UP001501706"/>
    </source>
</evidence>
<sequence length="273" mass="30275">MTRPHPDAPDERARGGIRSVERAIELLQALNRQSVSSIDDLHRRTGIPKSTIARLLRTFEAKGLVAQSVRFGAYYLASGVASLCCGYNHQPQVIEVATPVCDALTREFKWPVTLALLDIDAMVVRYSTIPQSPLSLLHSSINLRRSLVGRALGLAYLAFCDPQEREFILDVVRRTGREEDALAHDPEGLERLLEETRRQGYALRVPELSQQSCTLAVPVFHHGGVAATLGLTWFSSVMTSVEAVDRYLARLVESADQVSRGLGRFKPESSREP</sequence>
<keyword evidence="7" id="KW-1185">Reference proteome</keyword>
<organism evidence="6 7">
    <name type="scientific">Pigmentiphaga daeguensis</name>
    <dbReference type="NCBI Taxonomy" id="414049"/>
    <lineage>
        <taxon>Bacteria</taxon>
        <taxon>Pseudomonadati</taxon>
        <taxon>Pseudomonadota</taxon>
        <taxon>Betaproteobacteria</taxon>
        <taxon>Burkholderiales</taxon>
        <taxon>Alcaligenaceae</taxon>
        <taxon>Pigmentiphaga</taxon>
    </lineage>
</organism>
<dbReference type="PANTHER" id="PTHR30136:SF23">
    <property type="entry name" value="DNA-BINDING TRANSCRIPTIONAL ACTIVATOR MHPR"/>
    <property type="match status" value="1"/>
</dbReference>
<keyword evidence="1" id="KW-0805">Transcription regulation</keyword>
<keyword evidence="2 6" id="KW-0238">DNA-binding</keyword>
<accession>A0ABN1CI09</accession>
<evidence type="ECO:0000256" key="1">
    <source>
        <dbReference type="ARBA" id="ARBA00023015"/>
    </source>
</evidence>
<dbReference type="PROSITE" id="PS51077">
    <property type="entry name" value="HTH_ICLR"/>
    <property type="match status" value="1"/>
</dbReference>
<dbReference type="NCBIfam" id="NF007342">
    <property type="entry name" value="PRK09834.1-4"/>
    <property type="match status" value="1"/>
</dbReference>
<evidence type="ECO:0000259" key="4">
    <source>
        <dbReference type="PROSITE" id="PS51077"/>
    </source>
</evidence>
<dbReference type="InterPro" id="IPR029016">
    <property type="entry name" value="GAF-like_dom_sf"/>
</dbReference>
<evidence type="ECO:0000313" key="6">
    <source>
        <dbReference type="EMBL" id="GAA0519622.1"/>
    </source>
</evidence>
<protein>
    <submittedName>
        <fullName evidence="6">DNA-binding transcriptional regulator</fullName>
    </submittedName>
</protein>
<dbReference type="SUPFAM" id="SSF55781">
    <property type="entry name" value="GAF domain-like"/>
    <property type="match status" value="1"/>
</dbReference>
<dbReference type="InterPro" id="IPR014757">
    <property type="entry name" value="Tscrpt_reg_IclR_C"/>
</dbReference>
<dbReference type="GO" id="GO:0003677">
    <property type="term" value="F:DNA binding"/>
    <property type="evidence" value="ECO:0007669"/>
    <property type="project" value="UniProtKB-KW"/>
</dbReference>
<evidence type="ECO:0000259" key="5">
    <source>
        <dbReference type="PROSITE" id="PS51078"/>
    </source>
</evidence>
<dbReference type="SMART" id="SM00346">
    <property type="entry name" value="HTH_ICLR"/>
    <property type="match status" value="1"/>
</dbReference>
<dbReference type="PROSITE" id="PS51078">
    <property type="entry name" value="ICLR_ED"/>
    <property type="match status" value="1"/>
</dbReference>
<dbReference type="InterPro" id="IPR050707">
    <property type="entry name" value="HTH_MetabolicPath_Reg"/>
</dbReference>
<dbReference type="InterPro" id="IPR036388">
    <property type="entry name" value="WH-like_DNA-bd_sf"/>
</dbReference>
<evidence type="ECO:0000256" key="3">
    <source>
        <dbReference type="ARBA" id="ARBA00023163"/>
    </source>
</evidence>
<dbReference type="PANTHER" id="PTHR30136">
    <property type="entry name" value="HELIX-TURN-HELIX TRANSCRIPTIONAL REGULATOR, ICLR FAMILY"/>
    <property type="match status" value="1"/>
</dbReference>
<proteinExistence type="predicted"/>
<dbReference type="Gene3D" id="3.30.450.40">
    <property type="match status" value="1"/>
</dbReference>
<dbReference type="RefSeq" id="WP_087837088.1">
    <property type="nucleotide sequence ID" value="NZ_BAAAEN010000018.1"/>
</dbReference>
<dbReference type="InterPro" id="IPR036390">
    <property type="entry name" value="WH_DNA-bd_sf"/>
</dbReference>
<gene>
    <name evidence="6" type="ORF">GCM10009097_41470</name>
</gene>
<dbReference type="SUPFAM" id="SSF46785">
    <property type="entry name" value="Winged helix' DNA-binding domain"/>
    <property type="match status" value="1"/>
</dbReference>
<feature type="domain" description="IclR-ED" evidence="5">
    <location>
        <begin position="67"/>
        <end position="264"/>
    </location>
</feature>
<dbReference type="Gene3D" id="1.10.10.10">
    <property type="entry name" value="Winged helix-like DNA-binding domain superfamily/Winged helix DNA-binding domain"/>
    <property type="match status" value="1"/>
</dbReference>